<evidence type="ECO:0000313" key="2">
    <source>
        <dbReference type="Proteomes" id="UP000024635"/>
    </source>
</evidence>
<proteinExistence type="predicted"/>
<accession>A0A016VM71</accession>
<dbReference type="EMBL" id="JARK01001344">
    <property type="protein sequence ID" value="EYC28097.1"/>
    <property type="molecule type" value="Genomic_DNA"/>
</dbReference>
<sequence>MKFLHIPSVYNIYMHKNFYTYRLFETTRAPTRLGIKRRAAVTYVACCQVTHITGRDGGREYGGGAAFQSHLQTEHYCGTELR</sequence>
<comment type="caution">
    <text evidence="1">The sequence shown here is derived from an EMBL/GenBank/DDBJ whole genome shotgun (WGS) entry which is preliminary data.</text>
</comment>
<reference evidence="2" key="1">
    <citation type="journal article" date="2015" name="Nat. Genet.">
        <title>The genome and transcriptome of the zoonotic hookworm Ancylostoma ceylanicum identify infection-specific gene families.</title>
        <authorList>
            <person name="Schwarz E.M."/>
            <person name="Hu Y."/>
            <person name="Antoshechkin I."/>
            <person name="Miller M.M."/>
            <person name="Sternberg P.W."/>
            <person name="Aroian R.V."/>
        </authorList>
    </citation>
    <scope>NUCLEOTIDE SEQUENCE</scope>
    <source>
        <strain evidence="2">HY135</strain>
    </source>
</reference>
<evidence type="ECO:0000313" key="1">
    <source>
        <dbReference type="EMBL" id="EYC28097.1"/>
    </source>
</evidence>
<dbReference type="AlphaFoldDB" id="A0A016VM71"/>
<protein>
    <submittedName>
        <fullName evidence="1">Uncharacterized protein</fullName>
    </submittedName>
</protein>
<keyword evidence="2" id="KW-1185">Reference proteome</keyword>
<organism evidence="1 2">
    <name type="scientific">Ancylostoma ceylanicum</name>
    <dbReference type="NCBI Taxonomy" id="53326"/>
    <lineage>
        <taxon>Eukaryota</taxon>
        <taxon>Metazoa</taxon>
        <taxon>Ecdysozoa</taxon>
        <taxon>Nematoda</taxon>
        <taxon>Chromadorea</taxon>
        <taxon>Rhabditida</taxon>
        <taxon>Rhabditina</taxon>
        <taxon>Rhabditomorpha</taxon>
        <taxon>Strongyloidea</taxon>
        <taxon>Ancylostomatidae</taxon>
        <taxon>Ancylostomatinae</taxon>
        <taxon>Ancylostoma</taxon>
    </lineage>
</organism>
<name>A0A016VM71_9BILA</name>
<gene>
    <name evidence="1" type="primary">Acey_s0008.g338</name>
    <name evidence="1" type="ORF">Y032_0008g338</name>
</gene>
<dbReference type="Proteomes" id="UP000024635">
    <property type="component" value="Unassembled WGS sequence"/>
</dbReference>